<dbReference type="AlphaFoldDB" id="A0A1V6Y9M6"/>
<evidence type="ECO:0000256" key="4">
    <source>
        <dbReference type="ARBA" id="ARBA00023002"/>
    </source>
</evidence>
<keyword evidence="5" id="KW-0732">Signal</keyword>
<feature type="chain" id="PRO_5012167045" description="FAD linked oxidase N-terminal domain-containing protein" evidence="5">
    <location>
        <begin position="21"/>
        <end position="229"/>
    </location>
</feature>
<protein>
    <recommendedName>
        <fullName evidence="8">FAD linked oxidase N-terminal domain-containing protein</fullName>
    </recommendedName>
</protein>
<evidence type="ECO:0000256" key="5">
    <source>
        <dbReference type="SAM" id="SignalP"/>
    </source>
</evidence>
<dbReference type="Proteomes" id="UP000191691">
    <property type="component" value="Unassembled WGS sequence"/>
</dbReference>
<dbReference type="InterPro" id="IPR050416">
    <property type="entry name" value="FAD-linked_Oxidoreductase"/>
</dbReference>
<keyword evidence="3" id="KW-0274">FAD</keyword>
<accession>A0A1V6Y9M6</accession>
<dbReference type="GO" id="GO:0050660">
    <property type="term" value="F:flavin adenine dinucleotide binding"/>
    <property type="evidence" value="ECO:0007669"/>
    <property type="project" value="InterPro"/>
</dbReference>
<feature type="signal peptide" evidence="5">
    <location>
        <begin position="1"/>
        <end position="20"/>
    </location>
</feature>
<evidence type="ECO:0000256" key="1">
    <source>
        <dbReference type="ARBA" id="ARBA00005466"/>
    </source>
</evidence>
<keyword evidence="2" id="KW-0285">Flavoprotein</keyword>
<evidence type="ECO:0000256" key="2">
    <source>
        <dbReference type="ARBA" id="ARBA00022630"/>
    </source>
</evidence>
<name>A0A1V6Y9M6_PENNA</name>
<sequence>MAKMTSIIGILMGVLTTATAASIPTGSAAAAAAAPSSLGVSPPSGNVLTGNAGYICSLLNRVFSENELLKVMSPYYDILIDEAWSDNCRLNASCIVTPESAQEVSRLLQILSILETKFAIALVDITTTRDSVQSPYNLTALGGREVVVGVGGYIIESGGPSTFYNAHGLAIDSVTRFQVVLPNGTIVDATPTEHTDLYKGLKGGLNNFGETAIVYQITFHSPNRSRYRN</sequence>
<dbReference type="PANTHER" id="PTHR42973">
    <property type="entry name" value="BINDING OXIDOREDUCTASE, PUTATIVE (AFU_ORTHOLOGUE AFUA_1G17690)-RELATED"/>
    <property type="match status" value="1"/>
</dbReference>
<dbReference type="SUPFAM" id="SSF56176">
    <property type="entry name" value="FAD-binding/transporter-associated domain-like"/>
    <property type="match status" value="1"/>
</dbReference>
<dbReference type="PANTHER" id="PTHR42973:SF13">
    <property type="entry name" value="FAD-BINDING PCMH-TYPE DOMAIN-CONTAINING PROTEIN"/>
    <property type="match status" value="1"/>
</dbReference>
<evidence type="ECO:0000313" key="7">
    <source>
        <dbReference type="Proteomes" id="UP000191691"/>
    </source>
</evidence>
<keyword evidence="7" id="KW-1185">Reference proteome</keyword>
<comment type="similarity">
    <text evidence="1">Belongs to the oxygen-dependent FAD-linked oxidoreductase family.</text>
</comment>
<evidence type="ECO:0000313" key="6">
    <source>
        <dbReference type="EMBL" id="OQE84024.1"/>
    </source>
</evidence>
<organism evidence="6 7">
    <name type="scientific">Penicillium nalgiovense</name>
    <dbReference type="NCBI Taxonomy" id="60175"/>
    <lineage>
        <taxon>Eukaryota</taxon>
        <taxon>Fungi</taxon>
        <taxon>Dikarya</taxon>
        <taxon>Ascomycota</taxon>
        <taxon>Pezizomycotina</taxon>
        <taxon>Eurotiomycetes</taxon>
        <taxon>Eurotiomycetidae</taxon>
        <taxon>Eurotiales</taxon>
        <taxon>Aspergillaceae</taxon>
        <taxon>Penicillium</taxon>
    </lineage>
</organism>
<dbReference type="InterPro" id="IPR036318">
    <property type="entry name" value="FAD-bd_PCMH-like_sf"/>
</dbReference>
<dbReference type="InterPro" id="IPR016169">
    <property type="entry name" value="FAD-bd_PCMH_sub2"/>
</dbReference>
<gene>
    <name evidence="6" type="ORF">PENNAL_c0029G08445</name>
</gene>
<dbReference type="Gene3D" id="3.30.465.10">
    <property type="match status" value="1"/>
</dbReference>
<dbReference type="STRING" id="60175.A0A1V6Y9M6"/>
<dbReference type="GO" id="GO:0016491">
    <property type="term" value="F:oxidoreductase activity"/>
    <property type="evidence" value="ECO:0007669"/>
    <property type="project" value="UniProtKB-KW"/>
</dbReference>
<reference evidence="7" key="1">
    <citation type="journal article" date="2017" name="Nat. Microbiol.">
        <title>Global analysis of biosynthetic gene clusters reveals vast potential of secondary metabolite production in Penicillium species.</title>
        <authorList>
            <person name="Nielsen J.C."/>
            <person name="Grijseels S."/>
            <person name="Prigent S."/>
            <person name="Ji B."/>
            <person name="Dainat J."/>
            <person name="Nielsen K.F."/>
            <person name="Frisvad J.C."/>
            <person name="Workman M."/>
            <person name="Nielsen J."/>
        </authorList>
    </citation>
    <scope>NUCLEOTIDE SEQUENCE [LARGE SCALE GENOMIC DNA]</scope>
    <source>
        <strain evidence="7">IBT 13039</strain>
    </source>
</reference>
<dbReference type="EMBL" id="MOOB01000029">
    <property type="protein sequence ID" value="OQE84024.1"/>
    <property type="molecule type" value="Genomic_DNA"/>
</dbReference>
<evidence type="ECO:0000256" key="3">
    <source>
        <dbReference type="ARBA" id="ARBA00022827"/>
    </source>
</evidence>
<evidence type="ECO:0008006" key="8">
    <source>
        <dbReference type="Google" id="ProtNLM"/>
    </source>
</evidence>
<proteinExistence type="inferred from homology"/>
<comment type="caution">
    <text evidence="6">The sequence shown here is derived from an EMBL/GenBank/DDBJ whole genome shotgun (WGS) entry which is preliminary data.</text>
</comment>
<keyword evidence="4" id="KW-0560">Oxidoreductase</keyword>